<dbReference type="EMBL" id="BAAFZP010000001">
    <property type="protein sequence ID" value="GAB1581054.1"/>
    <property type="molecule type" value="Genomic_DNA"/>
</dbReference>
<proteinExistence type="predicted"/>
<comment type="caution">
    <text evidence="1">The sequence shown here is derived from an EMBL/GenBank/DDBJ whole genome shotgun (WGS) entry which is preliminary data.</text>
</comment>
<gene>
    <name evidence="1" type="ORF">PPNSA23_09970</name>
</gene>
<protein>
    <submittedName>
        <fullName evidence="1">Uncharacterized protein</fullName>
    </submittedName>
</protein>
<dbReference type="Proteomes" id="UP001628091">
    <property type="component" value="Unassembled WGS sequence"/>
</dbReference>
<name>A0ABQ0GWK3_9HYPH</name>
<evidence type="ECO:0000313" key="1">
    <source>
        <dbReference type="EMBL" id="GAB1581054.1"/>
    </source>
</evidence>
<reference evidence="1 2" key="1">
    <citation type="submission" date="2024-10" db="EMBL/GenBank/DDBJ databases">
        <title>Isolation, draft genome sequencing and identification of Phyllobacterium sp. NSA23, isolated from leaf soil.</title>
        <authorList>
            <person name="Akita H."/>
        </authorList>
    </citation>
    <scope>NUCLEOTIDE SEQUENCE [LARGE SCALE GENOMIC DNA]</scope>
    <source>
        <strain evidence="1 2">NSA23</strain>
    </source>
</reference>
<keyword evidence="2" id="KW-1185">Reference proteome</keyword>
<organism evidence="1 2">
    <name type="scientific">Phyllobacterium phragmitis</name>
    <dbReference type="NCBI Taxonomy" id="2670329"/>
    <lineage>
        <taxon>Bacteria</taxon>
        <taxon>Pseudomonadati</taxon>
        <taxon>Pseudomonadota</taxon>
        <taxon>Alphaproteobacteria</taxon>
        <taxon>Hyphomicrobiales</taxon>
        <taxon>Phyllobacteriaceae</taxon>
        <taxon>Phyllobacterium</taxon>
    </lineage>
</organism>
<accession>A0ABQ0GWK3</accession>
<sequence>MLPSMMRPGVAVPSMVTPAEMRGVCAAEPVRVSLGSAPVKAAGSKAMVLLPPWFAWVIAQLRLPWTVGSPVSVVCVTQIAALSAQAA</sequence>
<evidence type="ECO:0000313" key="2">
    <source>
        <dbReference type="Proteomes" id="UP001628091"/>
    </source>
</evidence>